<evidence type="ECO:0000313" key="7">
    <source>
        <dbReference type="Proteomes" id="UP000790787"/>
    </source>
</evidence>
<comment type="catalytic activity">
    <reaction evidence="5">
        <text>RX + glutathione = an S-substituted glutathione + a halide anion + H(+)</text>
        <dbReference type="Rhea" id="RHEA:16437"/>
        <dbReference type="ChEBI" id="CHEBI:15378"/>
        <dbReference type="ChEBI" id="CHEBI:16042"/>
        <dbReference type="ChEBI" id="CHEBI:17792"/>
        <dbReference type="ChEBI" id="CHEBI:57925"/>
        <dbReference type="ChEBI" id="CHEBI:90779"/>
        <dbReference type="EC" id="2.5.1.18"/>
    </reaction>
</comment>
<evidence type="ECO:0000256" key="2">
    <source>
        <dbReference type="ARBA" id="ARBA00012452"/>
    </source>
</evidence>
<dbReference type="PaxDb" id="4097-A0A1S3X2C5"/>
<evidence type="ECO:0000256" key="4">
    <source>
        <dbReference type="ARBA" id="ARBA00023294"/>
    </source>
</evidence>
<keyword evidence="4" id="KW-0927">Auxin signaling pathway</keyword>
<reference evidence="7" key="1">
    <citation type="journal article" date="2014" name="Nat. Commun.">
        <title>The tobacco genome sequence and its comparison with those of tomato and potato.</title>
        <authorList>
            <person name="Sierro N."/>
            <person name="Battey J.N."/>
            <person name="Ouadi S."/>
            <person name="Bakaher N."/>
            <person name="Bovet L."/>
            <person name="Willig A."/>
            <person name="Goepfert S."/>
            <person name="Peitsch M.C."/>
            <person name="Ivanov N.V."/>
        </authorList>
    </citation>
    <scope>NUCLEOTIDE SEQUENCE [LARGE SCALE GENOMIC DNA]</scope>
</reference>
<dbReference type="SMR" id="A0A1S3X2C5"/>
<dbReference type="GO" id="GO:0005737">
    <property type="term" value="C:cytoplasm"/>
    <property type="evidence" value="ECO:0000318"/>
    <property type="project" value="GO_Central"/>
</dbReference>
<protein>
    <recommendedName>
        <fullName evidence="6">Probable glutathione S-transferase</fullName>
        <ecNumber evidence="2">2.5.1.18</ecNumber>
    </recommendedName>
</protein>
<dbReference type="Pfam" id="PF00043">
    <property type="entry name" value="GST_C"/>
    <property type="match status" value="1"/>
</dbReference>
<keyword evidence="3" id="KW-0808">Transferase</keyword>
<dbReference type="InterPro" id="IPR040079">
    <property type="entry name" value="Glutathione_S-Trfase"/>
</dbReference>
<evidence type="ECO:0000256" key="6">
    <source>
        <dbReference type="ARBA" id="ARBA00071370"/>
    </source>
</evidence>
<dbReference type="AlphaFoldDB" id="A0A1S3X2C5"/>
<dbReference type="FunFam" id="1.20.1050.10:FF:000012">
    <property type="entry name" value="Tau class glutathione S-transferase"/>
    <property type="match status" value="1"/>
</dbReference>
<dbReference type="EC" id="2.5.1.18" evidence="2"/>
<dbReference type="InterPro" id="IPR045073">
    <property type="entry name" value="Omega/Tau-like"/>
</dbReference>
<dbReference type="Proteomes" id="UP000790787">
    <property type="component" value="Chromosome 10"/>
</dbReference>
<dbReference type="PANTHER" id="PTHR11260:SF635">
    <property type="entry name" value="GLUTATHIONE TRANSFERASE"/>
    <property type="match status" value="1"/>
</dbReference>
<dbReference type="GO" id="GO:0006749">
    <property type="term" value="P:glutathione metabolic process"/>
    <property type="evidence" value="ECO:0000318"/>
    <property type="project" value="GO_Central"/>
</dbReference>
<sequence length="220" mass="24920">MAEMKLLGVSLSPFTHRVEWALKIKGVEYELIVEDPQNKSPLLLQSNPIHKKIPVLIHNGKPISESMVILEYIDETFEGPSILPEDPYDRALARFWAKFLDEKCLPAMGKVYFGTGEESDKAKEECNELLKILDNELKNKKFFVGDKIGFADIAANLMAFWMGIIEEASGVVLVTSEKFSNYCVWREEYLNCSQVKDNLPSKDALFAHFQARFQAAAAPK</sequence>
<dbReference type="SFLD" id="SFLDG00358">
    <property type="entry name" value="Main_(cytGST)"/>
    <property type="match status" value="1"/>
</dbReference>
<dbReference type="RefSeq" id="XP_016433971.2">
    <property type="nucleotide sequence ID" value="XM_016578485.2"/>
</dbReference>
<proteinExistence type="inferred from homology"/>
<evidence type="ECO:0000256" key="1">
    <source>
        <dbReference type="ARBA" id="ARBA00009929"/>
    </source>
</evidence>
<evidence type="ECO:0000256" key="5">
    <source>
        <dbReference type="ARBA" id="ARBA00047960"/>
    </source>
</evidence>
<dbReference type="Gene3D" id="3.40.30.10">
    <property type="entry name" value="Glutaredoxin"/>
    <property type="match status" value="1"/>
</dbReference>
<dbReference type="RefSeq" id="XP_016433971.1">
    <property type="nucleotide sequence ID" value="XM_016578485.1"/>
</dbReference>
<dbReference type="CDD" id="cd03058">
    <property type="entry name" value="GST_N_Tau"/>
    <property type="match status" value="1"/>
</dbReference>
<gene>
    <name evidence="8" type="primary">LOC107760440</name>
</gene>
<dbReference type="PROSITE" id="PS50405">
    <property type="entry name" value="GST_CTER"/>
    <property type="match status" value="1"/>
</dbReference>
<dbReference type="Pfam" id="PF02798">
    <property type="entry name" value="GST_N"/>
    <property type="match status" value="1"/>
</dbReference>
<dbReference type="PANTHER" id="PTHR11260">
    <property type="entry name" value="GLUTATHIONE S-TRANSFERASE, GST, SUPERFAMILY, GST DOMAIN CONTAINING"/>
    <property type="match status" value="1"/>
</dbReference>
<dbReference type="GeneID" id="107760440"/>
<dbReference type="SUPFAM" id="SSF47616">
    <property type="entry name" value="GST C-terminal domain-like"/>
    <property type="match status" value="1"/>
</dbReference>
<dbReference type="FunFam" id="3.40.30.10:FF:000014">
    <property type="entry name" value="Tau class glutathione S-transferase"/>
    <property type="match status" value="1"/>
</dbReference>
<dbReference type="InterPro" id="IPR036282">
    <property type="entry name" value="Glutathione-S-Trfase_C_sf"/>
</dbReference>
<dbReference type="InterPro" id="IPR036249">
    <property type="entry name" value="Thioredoxin-like_sf"/>
</dbReference>
<evidence type="ECO:0000313" key="8">
    <source>
        <dbReference type="RefSeq" id="XP_016433971.2"/>
    </source>
</evidence>
<dbReference type="Gene3D" id="1.20.1050.10">
    <property type="match status" value="1"/>
</dbReference>
<dbReference type="OMA" id="ACWGPES"/>
<dbReference type="GO" id="GO:0009734">
    <property type="term" value="P:auxin-activated signaling pathway"/>
    <property type="evidence" value="ECO:0007669"/>
    <property type="project" value="UniProtKB-KW"/>
</dbReference>
<dbReference type="KEGG" id="nta:107760440"/>
<keyword evidence="7" id="KW-1185">Reference proteome</keyword>
<reference evidence="8" key="2">
    <citation type="submission" date="2025-08" db="UniProtKB">
        <authorList>
            <consortium name="RefSeq"/>
        </authorList>
    </citation>
    <scope>IDENTIFICATION</scope>
    <source>
        <tissue evidence="8">Leaf</tissue>
    </source>
</reference>
<comment type="similarity">
    <text evidence="1">Belongs to the GST superfamily. HSP26 family.</text>
</comment>
<accession>A0A1S3X2C5</accession>
<dbReference type="SFLD" id="SFLDS00019">
    <property type="entry name" value="Glutathione_Transferase_(cytos"/>
    <property type="match status" value="1"/>
</dbReference>
<organism evidence="7 8">
    <name type="scientific">Nicotiana tabacum</name>
    <name type="common">Common tobacco</name>
    <dbReference type="NCBI Taxonomy" id="4097"/>
    <lineage>
        <taxon>Eukaryota</taxon>
        <taxon>Viridiplantae</taxon>
        <taxon>Streptophyta</taxon>
        <taxon>Embryophyta</taxon>
        <taxon>Tracheophyta</taxon>
        <taxon>Spermatophyta</taxon>
        <taxon>Magnoliopsida</taxon>
        <taxon>eudicotyledons</taxon>
        <taxon>Gunneridae</taxon>
        <taxon>Pentapetalae</taxon>
        <taxon>asterids</taxon>
        <taxon>lamiids</taxon>
        <taxon>Solanales</taxon>
        <taxon>Solanaceae</taxon>
        <taxon>Nicotianoideae</taxon>
        <taxon>Nicotianeae</taxon>
        <taxon>Nicotiana</taxon>
    </lineage>
</organism>
<dbReference type="OrthoDB" id="4951845at2759"/>
<dbReference type="STRING" id="4097.A0A1S3X2C5"/>
<name>A0A1S3X2C5_TOBAC</name>
<dbReference type="CDD" id="cd03185">
    <property type="entry name" value="GST_C_Tau"/>
    <property type="match status" value="1"/>
</dbReference>
<dbReference type="SUPFAM" id="SSF52833">
    <property type="entry name" value="Thioredoxin-like"/>
    <property type="match status" value="1"/>
</dbReference>
<dbReference type="InterPro" id="IPR010987">
    <property type="entry name" value="Glutathione-S-Trfase_C-like"/>
</dbReference>
<dbReference type="PROSITE" id="PS50404">
    <property type="entry name" value="GST_NTER"/>
    <property type="match status" value="1"/>
</dbReference>
<dbReference type="InterPro" id="IPR045074">
    <property type="entry name" value="GST_C_Tau"/>
</dbReference>
<dbReference type="SFLD" id="SFLDG01152">
    <property type="entry name" value="Main.3:_Omega-_and_Tau-like"/>
    <property type="match status" value="1"/>
</dbReference>
<dbReference type="GO" id="GO:0004364">
    <property type="term" value="F:glutathione transferase activity"/>
    <property type="evidence" value="ECO:0000318"/>
    <property type="project" value="GO_Central"/>
</dbReference>
<dbReference type="InterPro" id="IPR004045">
    <property type="entry name" value="Glutathione_S-Trfase_N"/>
</dbReference>
<evidence type="ECO:0000256" key="3">
    <source>
        <dbReference type="ARBA" id="ARBA00022679"/>
    </source>
</evidence>
<dbReference type="InterPro" id="IPR004046">
    <property type="entry name" value="GST_C"/>
</dbReference>